<protein>
    <recommendedName>
        <fullName evidence="4">EF-hand domain-containing protein</fullName>
    </recommendedName>
</protein>
<comment type="caution">
    <text evidence="2">The sequence shown here is derived from an EMBL/GenBank/DDBJ whole genome shotgun (WGS) entry which is preliminary data.</text>
</comment>
<dbReference type="Proteomes" id="UP000001861">
    <property type="component" value="Unassembled WGS sequence"/>
</dbReference>
<evidence type="ECO:0000313" key="3">
    <source>
        <dbReference type="Proteomes" id="UP000001861"/>
    </source>
</evidence>
<dbReference type="InParanoid" id="A8PCQ1"/>
<evidence type="ECO:0000313" key="2">
    <source>
        <dbReference type="EMBL" id="EAU81347.1"/>
    </source>
</evidence>
<feature type="compositionally biased region" description="Low complexity" evidence="1">
    <location>
        <begin position="176"/>
        <end position="186"/>
    </location>
</feature>
<keyword evidence="3" id="KW-1185">Reference proteome</keyword>
<dbReference type="AlphaFoldDB" id="A8PCQ1"/>
<evidence type="ECO:0000256" key="1">
    <source>
        <dbReference type="SAM" id="MobiDB-lite"/>
    </source>
</evidence>
<feature type="compositionally biased region" description="Acidic residues" evidence="1">
    <location>
        <begin position="147"/>
        <end position="159"/>
    </location>
</feature>
<feature type="region of interest" description="Disordered" evidence="1">
    <location>
        <begin position="118"/>
        <end position="193"/>
    </location>
</feature>
<accession>A8PCQ1</accession>
<organism evidence="2 3">
    <name type="scientific">Coprinopsis cinerea (strain Okayama-7 / 130 / ATCC MYA-4618 / FGSC 9003)</name>
    <name type="common">Inky cap fungus</name>
    <name type="synonym">Hormographiella aspergillata</name>
    <dbReference type="NCBI Taxonomy" id="240176"/>
    <lineage>
        <taxon>Eukaryota</taxon>
        <taxon>Fungi</taxon>
        <taxon>Dikarya</taxon>
        <taxon>Basidiomycota</taxon>
        <taxon>Agaricomycotina</taxon>
        <taxon>Agaricomycetes</taxon>
        <taxon>Agaricomycetidae</taxon>
        <taxon>Agaricales</taxon>
        <taxon>Agaricineae</taxon>
        <taxon>Psathyrellaceae</taxon>
        <taxon>Coprinopsis</taxon>
    </lineage>
</organism>
<name>A8PCQ1_COPC7</name>
<dbReference type="OrthoDB" id="2530165at2759"/>
<sequence>MASTENVYYSLRRPVQRRIDAAFTKTFKSLTPSTSADSGAGFIVEDATPNVDAQSQIPLDLVPETLEYLNLPPNDPEVLYVFKNAAEGWKGPNDISANTPKLGVSLEDWRSVCAILLENDEDEEMMDEDDEGDDSDVYKEPSSPSEDGGDNDDDDEDFELGPRVRRTRRTTRRSSRSSSPSFSSTPNKLTKAQEQSALDTYGLFFPTVPLSSLKDQKLLIADIQRVATLLKEKLKAEEIINMLEMFSSSPDKSMSFDDFTRMLVTAKLI</sequence>
<dbReference type="OMA" id="CAILLEH"/>
<dbReference type="KEGG" id="cci:CC1G_11604"/>
<feature type="compositionally biased region" description="Basic residues" evidence="1">
    <location>
        <begin position="163"/>
        <end position="175"/>
    </location>
</feature>
<gene>
    <name evidence="2" type="ORF">CC1G_11604</name>
</gene>
<dbReference type="RefSeq" id="XP_001840447.1">
    <property type="nucleotide sequence ID" value="XM_001840395.1"/>
</dbReference>
<evidence type="ECO:0008006" key="4">
    <source>
        <dbReference type="Google" id="ProtNLM"/>
    </source>
</evidence>
<proteinExistence type="predicted"/>
<dbReference type="GeneID" id="6017091"/>
<dbReference type="EMBL" id="AACS02000011">
    <property type="protein sequence ID" value="EAU81347.1"/>
    <property type="molecule type" value="Genomic_DNA"/>
</dbReference>
<dbReference type="SUPFAM" id="SSF47473">
    <property type="entry name" value="EF-hand"/>
    <property type="match status" value="1"/>
</dbReference>
<reference evidence="2 3" key="1">
    <citation type="journal article" date="2010" name="Proc. Natl. Acad. Sci. U.S.A.">
        <title>Insights into evolution of multicellular fungi from the assembled chromosomes of the mushroom Coprinopsis cinerea (Coprinus cinereus).</title>
        <authorList>
            <person name="Stajich J.E."/>
            <person name="Wilke S.K."/>
            <person name="Ahren D."/>
            <person name="Au C.H."/>
            <person name="Birren B.W."/>
            <person name="Borodovsky M."/>
            <person name="Burns C."/>
            <person name="Canback B."/>
            <person name="Casselton L.A."/>
            <person name="Cheng C.K."/>
            <person name="Deng J."/>
            <person name="Dietrich F.S."/>
            <person name="Fargo D.C."/>
            <person name="Farman M.L."/>
            <person name="Gathman A.C."/>
            <person name="Goldberg J."/>
            <person name="Guigo R."/>
            <person name="Hoegger P.J."/>
            <person name="Hooker J.B."/>
            <person name="Huggins A."/>
            <person name="James T.Y."/>
            <person name="Kamada T."/>
            <person name="Kilaru S."/>
            <person name="Kodira C."/>
            <person name="Kues U."/>
            <person name="Kupfer D."/>
            <person name="Kwan H.S."/>
            <person name="Lomsadze A."/>
            <person name="Li W."/>
            <person name="Lilly W.W."/>
            <person name="Ma L.J."/>
            <person name="Mackey A.J."/>
            <person name="Manning G."/>
            <person name="Martin F."/>
            <person name="Muraguchi H."/>
            <person name="Natvig D.O."/>
            <person name="Palmerini H."/>
            <person name="Ramesh M.A."/>
            <person name="Rehmeyer C.J."/>
            <person name="Roe B.A."/>
            <person name="Shenoy N."/>
            <person name="Stanke M."/>
            <person name="Ter-Hovhannisyan V."/>
            <person name="Tunlid A."/>
            <person name="Velagapudi R."/>
            <person name="Vision T.J."/>
            <person name="Zeng Q."/>
            <person name="Zolan M.E."/>
            <person name="Pukkila P.J."/>
        </authorList>
    </citation>
    <scope>NUCLEOTIDE SEQUENCE [LARGE SCALE GENOMIC DNA]</scope>
    <source>
        <strain evidence="3">Okayama-7 / 130 / ATCC MYA-4618 / FGSC 9003</strain>
    </source>
</reference>
<dbReference type="VEuPathDB" id="FungiDB:CC1G_11604"/>
<feature type="compositionally biased region" description="Acidic residues" evidence="1">
    <location>
        <begin position="118"/>
        <end position="135"/>
    </location>
</feature>
<dbReference type="InterPro" id="IPR011992">
    <property type="entry name" value="EF-hand-dom_pair"/>
</dbReference>
<dbReference type="eggNOG" id="ENOG502SUZA">
    <property type="taxonomic scope" value="Eukaryota"/>
</dbReference>